<comment type="caution">
    <text evidence="1">The sequence shown here is derived from an EMBL/GenBank/DDBJ whole genome shotgun (WGS) entry which is preliminary data.</text>
</comment>
<proteinExistence type="predicted"/>
<dbReference type="Proteomes" id="UP000265631">
    <property type="component" value="Unassembled WGS sequence"/>
</dbReference>
<evidence type="ECO:0000313" key="1">
    <source>
        <dbReference type="EMBL" id="RFN49062.1"/>
    </source>
</evidence>
<organism evidence="1 2">
    <name type="scientific">Fusarium flagelliforme</name>
    <dbReference type="NCBI Taxonomy" id="2675880"/>
    <lineage>
        <taxon>Eukaryota</taxon>
        <taxon>Fungi</taxon>
        <taxon>Dikarya</taxon>
        <taxon>Ascomycota</taxon>
        <taxon>Pezizomycotina</taxon>
        <taxon>Sordariomycetes</taxon>
        <taxon>Hypocreomycetidae</taxon>
        <taxon>Hypocreales</taxon>
        <taxon>Nectriaceae</taxon>
        <taxon>Fusarium</taxon>
        <taxon>Fusarium incarnatum-equiseti species complex</taxon>
    </lineage>
</organism>
<keyword evidence="2" id="KW-1185">Reference proteome</keyword>
<gene>
    <name evidence="1" type="ORF">FIE12Z_6702</name>
</gene>
<protein>
    <submittedName>
        <fullName evidence="1">Uncharacterized protein</fullName>
    </submittedName>
</protein>
<accession>A0A395MMC7</accession>
<name>A0A395MMC7_9HYPO</name>
<sequence length="78" mass="9046">MSVCIGYIYFLDKNEIPDYLKLTPALDDIFGEGKVRYEIIDKQLILKSETEDLDGLRDKLREKGVTSTWEEFVATELN</sequence>
<dbReference type="AlphaFoldDB" id="A0A395MMC7"/>
<evidence type="ECO:0000313" key="2">
    <source>
        <dbReference type="Proteomes" id="UP000265631"/>
    </source>
</evidence>
<dbReference type="EMBL" id="PXXK01000188">
    <property type="protein sequence ID" value="RFN49062.1"/>
    <property type="molecule type" value="Genomic_DNA"/>
</dbReference>
<reference evidence="1 2" key="1">
    <citation type="journal article" date="2018" name="PLoS Pathog.">
        <title>Evolution of structural diversity of trichothecenes, a family of toxins produced by plant pathogenic and entomopathogenic fungi.</title>
        <authorList>
            <person name="Proctor R.H."/>
            <person name="McCormick S.P."/>
            <person name="Kim H.S."/>
            <person name="Cardoza R.E."/>
            <person name="Stanley A.M."/>
            <person name="Lindo L."/>
            <person name="Kelly A."/>
            <person name="Brown D.W."/>
            <person name="Lee T."/>
            <person name="Vaughan M.M."/>
            <person name="Alexander N.J."/>
            <person name="Busman M."/>
            <person name="Gutierrez S."/>
        </authorList>
    </citation>
    <scope>NUCLEOTIDE SEQUENCE [LARGE SCALE GENOMIC DNA]</scope>
    <source>
        <strain evidence="1 2">NRRL 13405</strain>
    </source>
</reference>